<evidence type="ECO:0000256" key="1">
    <source>
        <dbReference type="SAM" id="MobiDB-lite"/>
    </source>
</evidence>
<organism evidence="2 3">
    <name type="scientific">Scylla paramamosain</name>
    <name type="common">Mud crab</name>
    <dbReference type="NCBI Taxonomy" id="85552"/>
    <lineage>
        <taxon>Eukaryota</taxon>
        <taxon>Metazoa</taxon>
        <taxon>Ecdysozoa</taxon>
        <taxon>Arthropoda</taxon>
        <taxon>Crustacea</taxon>
        <taxon>Multicrustacea</taxon>
        <taxon>Malacostraca</taxon>
        <taxon>Eumalacostraca</taxon>
        <taxon>Eucarida</taxon>
        <taxon>Decapoda</taxon>
        <taxon>Pleocyemata</taxon>
        <taxon>Brachyura</taxon>
        <taxon>Eubrachyura</taxon>
        <taxon>Portunoidea</taxon>
        <taxon>Portunidae</taxon>
        <taxon>Portuninae</taxon>
        <taxon>Scylla</taxon>
    </lineage>
</organism>
<comment type="caution">
    <text evidence="2">The sequence shown here is derived from an EMBL/GenBank/DDBJ whole genome shotgun (WGS) entry which is preliminary data.</text>
</comment>
<evidence type="ECO:0000313" key="3">
    <source>
        <dbReference type="Proteomes" id="UP001487740"/>
    </source>
</evidence>
<proteinExistence type="predicted"/>
<feature type="region of interest" description="Disordered" evidence="1">
    <location>
        <begin position="35"/>
        <end position="67"/>
    </location>
</feature>
<accession>A0AAW0T9K3</accession>
<gene>
    <name evidence="2" type="ORF">O3P69_009130</name>
</gene>
<dbReference type="CDD" id="cd09275">
    <property type="entry name" value="RNase_HI_RT_DIRS1"/>
    <property type="match status" value="1"/>
</dbReference>
<keyword evidence="3" id="KW-1185">Reference proteome</keyword>
<evidence type="ECO:0000313" key="2">
    <source>
        <dbReference type="EMBL" id="KAK8384179.1"/>
    </source>
</evidence>
<protein>
    <submittedName>
        <fullName evidence="2">Uncharacterized protein</fullName>
    </submittedName>
</protein>
<name>A0AAW0T9K3_SCYPA</name>
<sequence>MWDTSTATLSLATDNALKTRKQVLLDHLLEKTMGVPSRYPQHRGPGPNAGPSQAPLADQGVTSDASDVGCDQGHQAYRGWEDGMRESHINLRELWVAKEWLLRHPHIRNTAIRFDMNNTATVPCIARQGTARSSALLKLTEEIFALASERNIHLAWCPNPLLLGSACLVDNDTSPFQSSLKLHAWSFLSYTPGVS</sequence>
<reference evidence="2 3" key="1">
    <citation type="submission" date="2023-03" db="EMBL/GenBank/DDBJ databases">
        <title>High-quality genome of Scylla paramamosain provides insights in environmental adaptation.</title>
        <authorList>
            <person name="Zhang L."/>
        </authorList>
    </citation>
    <scope>NUCLEOTIDE SEQUENCE [LARGE SCALE GENOMIC DNA]</scope>
    <source>
        <strain evidence="2">LZ_2023a</strain>
        <tissue evidence="2">Muscle</tissue>
    </source>
</reference>
<dbReference type="EMBL" id="JARAKH010000035">
    <property type="protein sequence ID" value="KAK8384179.1"/>
    <property type="molecule type" value="Genomic_DNA"/>
</dbReference>
<dbReference type="AlphaFoldDB" id="A0AAW0T9K3"/>
<dbReference type="Proteomes" id="UP001487740">
    <property type="component" value="Unassembled WGS sequence"/>
</dbReference>